<dbReference type="AlphaFoldDB" id="W6K184"/>
<comment type="caution">
    <text evidence="1">The sequence shown here is derived from an EMBL/GenBank/DDBJ whole genome shotgun (WGS) entry which is preliminary data.</text>
</comment>
<name>W6K184_9MICO</name>
<dbReference type="STRING" id="1193182.BN11_4850002"/>
<proteinExistence type="predicted"/>
<dbReference type="Proteomes" id="UP000035763">
    <property type="component" value="Unassembled WGS sequence"/>
</dbReference>
<organism evidence="1 2">
    <name type="scientific">Nostocoides australiense Ben110</name>
    <dbReference type="NCBI Taxonomy" id="1193182"/>
    <lineage>
        <taxon>Bacteria</taxon>
        <taxon>Bacillati</taxon>
        <taxon>Actinomycetota</taxon>
        <taxon>Actinomycetes</taxon>
        <taxon>Micrococcales</taxon>
        <taxon>Intrasporangiaceae</taxon>
        <taxon>Nostocoides</taxon>
    </lineage>
</organism>
<dbReference type="EMBL" id="CAJA01000429">
    <property type="protein sequence ID" value="CCH74831.1"/>
    <property type="molecule type" value="Genomic_DNA"/>
</dbReference>
<keyword evidence="2" id="KW-1185">Reference proteome</keyword>
<evidence type="ECO:0000313" key="2">
    <source>
        <dbReference type="Proteomes" id="UP000035763"/>
    </source>
</evidence>
<sequence>MLHVYLDQFAWIGLARAAHGRSGSARYRDALEMCRAARVQEVASFPLDLYRYWDLTRATLA</sequence>
<reference evidence="1 2" key="1">
    <citation type="journal article" date="2013" name="ISME J.">
        <title>A metabolic model for members of the genus Tetrasphaera involved in enhanced biological phosphorus removal.</title>
        <authorList>
            <person name="Kristiansen R."/>
            <person name="Nguyen H.T.T."/>
            <person name="Saunders A.M."/>
            <person name="Nielsen J.L."/>
            <person name="Wimmer R."/>
            <person name="Le V.Q."/>
            <person name="McIlroy S.J."/>
            <person name="Petrovski S."/>
            <person name="Seviour R.J."/>
            <person name="Calteau A."/>
            <person name="Nielsen K.L."/>
            <person name="Nielsen P.H."/>
        </authorList>
    </citation>
    <scope>NUCLEOTIDE SEQUENCE [LARGE SCALE GENOMIC DNA]</scope>
    <source>
        <strain evidence="1 2">Ben110</strain>
    </source>
</reference>
<evidence type="ECO:0000313" key="1">
    <source>
        <dbReference type="EMBL" id="CCH74831.1"/>
    </source>
</evidence>
<gene>
    <name evidence="1" type="ORF">BN11_4850002</name>
</gene>
<accession>W6K184</accession>
<protein>
    <submittedName>
        <fullName evidence="1">Uncharacterized protein</fullName>
    </submittedName>
</protein>